<dbReference type="SUPFAM" id="SSF46894">
    <property type="entry name" value="C-terminal effector domain of the bipartite response regulators"/>
    <property type="match status" value="1"/>
</dbReference>
<dbReference type="GO" id="GO:0006355">
    <property type="term" value="P:regulation of DNA-templated transcription"/>
    <property type="evidence" value="ECO:0007669"/>
    <property type="project" value="InterPro"/>
</dbReference>
<dbReference type="SMART" id="SM00421">
    <property type="entry name" value="HTH_LUXR"/>
    <property type="match status" value="1"/>
</dbReference>
<dbReference type="Gene3D" id="1.10.10.10">
    <property type="entry name" value="Winged helix-like DNA-binding domain superfamily/Winged helix DNA-binding domain"/>
    <property type="match status" value="1"/>
</dbReference>
<feature type="domain" description="HTH luxR-type" evidence="2">
    <location>
        <begin position="134"/>
        <end position="191"/>
    </location>
</feature>
<dbReference type="InterPro" id="IPR016032">
    <property type="entry name" value="Sig_transdc_resp-reg_C-effctor"/>
</dbReference>
<dbReference type="InterPro" id="IPR036388">
    <property type="entry name" value="WH-like_DNA-bd_sf"/>
</dbReference>
<dbReference type="EMBL" id="WHIY01000002">
    <property type="protein sequence ID" value="MPQ49825.1"/>
    <property type="molecule type" value="Genomic_DNA"/>
</dbReference>
<dbReference type="CDD" id="cd06170">
    <property type="entry name" value="LuxR_C_like"/>
    <property type="match status" value="1"/>
</dbReference>
<evidence type="ECO:0000313" key="4">
    <source>
        <dbReference type="Proteomes" id="UP000475079"/>
    </source>
</evidence>
<dbReference type="GO" id="GO:0003677">
    <property type="term" value="F:DNA binding"/>
    <property type="evidence" value="ECO:0007669"/>
    <property type="project" value="UniProtKB-KW"/>
</dbReference>
<sequence length="258" mass="29698">MTISYIEVEMCYFLFTENVYLHFALRSLGDCKRLIVSPDAGDLNDLFKEELPMTVLLDFSTPAVAKTNMNTLYLLSHQYPDIPVVVLKGNHKILSCLSRYPSCNITYSAKYVIDYLISILKIVQTDNVRYAFSVPKLTDRQASIMYLVCLGFSFKLIATILGMKTKTVYLHYYNSLTKLNVSKVFEFAHYQRFLIKFIQDEYPESMHMLSYYLARSEMNIPLSPQVNTFAQTNANAFDKRFLPELAGMHCSDDVLLVV</sequence>
<dbReference type="PRINTS" id="PR00038">
    <property type="entry name" value="HTHLUXR"/>
</dbReference>
<name>A0A6L5E4G1_9ENTR</name>
<protein>
    <recommendedName>
        <fullName evidence="2">HTH luxR-type domain-containing protein</fullName>
    </recommendedName>
</protein>
<dbReference type="Pfam" id="PF00196">
    <property type="entry name" value="GerE"/>
    <property type="match status" value="1"/>
</dbReference>
<dbReference type="AlphaFoldDB" id="A0A6L5E4G1"/>
<organism evidence="3 4">
    <name type="scientific">Citrobacter telavivensis</name>
    <dbReference type="NCBI Taxonomy" id="2653932"/>
    <lineage>
        <taxon>Bacteria</taxon>
        <taxon>Pseudomonadati</taxon>
        <taxon>Pseudomonadota</taxon>
        <taxon>Gammaproteobacteria</taxon>
        <taxon>Enterobacterales</taxon>
        <taxon>Enterobacteriaceae</taxon>
        <taxon>Citrobacter</taxon>
    </lineage>
</organism>
<evidence type="ECO:0000259" key="2">
    <source>
        <dbReference type="SMART" id="SM00421"/>
    </source>
</evidence>
<evidence type="ECO:0000313" key="3">
    <source>
        <dbReference type="EMBL" id="MPQ49825.1"/>
    </source>
</evidence>
<gene>
    <name evidence="3" type="ORF">GBB84_02680</name>
</gene>
<dbReference type="Proteomes" id="UP000475079">
    <property type="component" value="Unassembled WGS sequence"/>
</dbReference>
<dbReference type="InterPro" id="IPR000792">
    <property type="entry name" value="Tscrpt_reg_LuxR_C"/>
</dbReference>
<reference evidence="3 4" key="1">
    <citation type="submission" date="2019-10" db="EMBL/GenBank/DDBJ databases">
        <title>Characterization of a new Citrobacter species.</title>
        <authorList>
            <person name="Goncalves Ribeiro T."/>
            <person name="Izdebski R."/>
            <person name="Urbanowicz P."/>
            <person name="Carmeli Y."/>
            <person name="Gniadkowski M."/>
            <person name="Peixe L."/>
        </authorList>
    </citation>
    <scope>NUCLEOTIDE SEQUENCE [LARGE SCALE GENOMIC DNA]</scope>
    <source>
        <strain evidence="3 4">NMI7905_11</strain>
    </source>
</reference>
<accession>A0A6L5E4G1</accession>
<proteinExistence type="predicted"/>
<evidence type="ECO:0000256" key="1">
    <source>
        <dbReference type="ARBA" id="ARBA00023125"/>
    </source>
</evidence>
<comment type="caution">
    <text evidence="3">The sequence shown here is derived from an EMBL/GenBank/DDBJ whole genome shotgun (WGS) entry which is preliminary data.</text>
</comment>
<keyword evidence="4" id="KW-1185">Reference proteome</keyword>
<keyword evidence="1" id="KW-0238">DNA-binding</keyword>